<feature type="transmembrane region" description="Helical" evidence="1">
    <location>
        <begin position="12"/>
        <end position="32"/>
    </location>
</feature>
<evidence type="ECO:0000256" key="1">
    <source>
        <dbReference type="SAM" id="Phobius"/>
    </source>
</evidence>
<dbReference type="SUPFAM" id="SSF55073">
    <property type="entry name" value="Nucleotide cyclase"/>
    <property type="match status" value="1"/>
</dbReference>
<dbReference type="InterPro" id="IPR001633">
    <property type="entry name" value="EAL_dom"/>
</dbReference>
<evidence type="ECO:0000259" key="3">
    <source>
        <dbReference type="PROSITE" id="PS50887"/>
    </source>
</evidence>
<dbReference type="InterPro" id="IPR000160">
    <property type="entry name" value="GGDEF_dom"/>
</dbReference>
<dbReference type="InterPro" id="IPR035919">
    <property type="entry name" value="EAL_sf"/>
</dbReference>
<dbReference type="SUPFAM" id="SSF141868">
    <property type="entry name" value="EAL domain-like"/>
    <property type="match status" value="1"/>
</dbReference>
<dbReference type="CDD" id="cd01948">
    <property type="entry name" value="EAL"/>
    <property type="match status" value="1"/>
</dbReference>
<dbReference type="PANTHER" id="PTHR44757:SF2">
    <property type="entry name" value="BIOFILM ARCHITECTURE MAINTENANCE PROTEIN MBAA"/>
    <property type="match status" value="1"/>
</dbReference>
<accession>A0A2N8ZCJ2</accession>
<dbReference type="KEGG" id="vta:A1645"/>
<dbReference type="SUPFAM" id="SSF55785">
    <property type="entry name" value="PYP-like sensor domain (PAS domain)"/>
    <property type="match status" value="1"/>
</dbReference>
<dbReference type="InterPro" id="IPR043128">
    <property type="entry name" value="Rev_trsase/Diguanyl_cyclase"/>
</dbReference>
<name>A0A2N8ZCJ2_9VIBR</name>
<organism evidence="4 5">
    <name type="scientific">Vibrio tapetis subsp. tapetis</name>
    <dbReference type="NCBI Taxonomy" id="1671868"/>
    <lineage>
        <taxon>Bacteria</taxon>
        <taxon>Pseudomonadati</taxon>
        <taxon>Pseudomonadota</taxon>
        <taxon>Gammaproteobacteria</taxon>
        <taxon>Vibrionales</taxon>
        <taxon>Vibrionaceae</taxon>
        <taxon>Vibrio</taxon>
    </lineage>
</organism>
<dbReference type="Pfam" id="PF00990">
    <property type="entry name" value="GGDEF"/>
    <property type="match status" value="1"/>
</dbReference>
<dbReference type="InterPro" id="IPR029787">
    <property type="entry name" value="Nucleotide_cyclase"/>
</dbReference>
<reference evidence="4 5" key="1">
    <citation type="submission" date="2017-10" db="EMBL/GenBank/DDBJ databases">
        <authorList>
            <person name="Banno H."/>
            <person name="Chua N.-H."/>
        </authorList>
    </citation>
    <scope>NUCLEOTIDE SEQUENCE [LARGE SCALE GENOMIC DNA]</scope>
    <source>
        <strain evidence="4">Vibrio tapetis CECT4600</strain>
    </source>
</reference>
<dbReference type="CDD" id="cd00130">
    <property type="entry name" value="PAS"/>
    <property type="match status" value="1"/>
</dbReference>
<proteinExistence type="predicted"/>
<dbReference type="Pfam" id="PF00563">
    <property type="entry name" value="EAL"/>
    <property type="match status" value="1"/>
</dbReference>
<dbReference type="OrthoDB" id="6597954at2"/>
<dbReference type="Gene3D" id="3.30.70.270">
    <property type="match status" value="1"/>
</dbReference>
<evidence type="ECO:0000313" key="5">
    <source>
        <dbReference type="Proteomes" id="UP000235828"/>
    </source>
</evidence>
<dbReference type="SMART" id="SM00267">
    <property type="entry name" value="GGDEF"/>
    <property type="match status" value="1"/>
</dbReference>
<gene>
    <name evidence="4" type="ORF">VTAP4600_A1645</name>
</gene>
<dbReference type="CDD" id="cd01949">
    <property type="entry name" value="GGDEF"/>
    <property type="match status" value="1"/>
</dbReference>
<evidence type="ECO:0000313" key="4">
    <source>
        <dbReference type="EMBL" id="SON49624.1"/>
    </source>
</evidence>
<feature type="domain" description="EAL" evidence="2">
    <location>
        <begin position="661"/>
        <end position="736"/>
    </location>
</feature>
<keyword evidence="1" id="KW-0812">Transmembrane</keyword>
<feature type="transmembrane region" description="Helical" evidence="1">
    <location>
        <begin position="281"/>
        <end position="300"/>
    </location>
</feature>
<keyword evidence="5" id="KW-1185">Reference proteome</keyword>
<dbReference type="PROSITE" id="PS50883">
    <property type="entry name" value="EAL"/>
    <property type="match status" value="1"/>
</dbReference>
<dbReference type="EMBL" id="LT960611">
    <property type="protein sequence ID" value="SON49624.1"/>
    <property type="molecule type" value="Genomic_DNA"/>
</dbReference>
<dbReference type="PROSITE" id="PS50887">
    <property type="entry name" value="GGDEF"/>
    <property type="match status" value="1"/>
</dbReference>
<protein>
    <submittedName>
        <fullName evidence="4">Putative Diguanylate phosphodiesterase fused with Diguanylate cyclase and PAS domain</fullName>
    </submittedName>
</protein>
<dbReference type="InterPro" id="IPR052155">
    <property type="entry name" value="Biofilm_reg_signaling"/>
</dbReference>
<dbReference type="PANTHER" id="PTHR44757">
    <property type="entry name" value="DIGUANYLATE CYCLASE DGCP"/>
    <property type="match status" value="1"/>
</dbReference>
<dbReference type="CDD" id="cd12914">
    <property type="entry name" value="PDC1_DGC_like"/>
    <property type="match status" value="1"/>
</dbReference>
<keyword evidence="1" id="KW-0472">Membrane</keyword>
<dbReference type="AlphaFoldDB" id="A0A2N8ZCJ2"/>
<dbReference type="InterPro" id="IPR000014">
    <property type="entry name" value="PAS"/>
</dbReference>
<dbReference type="NCBIfam" id="TIGR00254">
    <property type="entry name" value="GGDEF"/>
    <property type="match status" value="1"/>
</dbReference>
<evidence type="ECO:0000259" key="2">
    <source>
        <dbReference type="PROSITE" id="PS50883"/>
    </source>
</evidence>
<dbReference type="Proteomes" id="UP000235828">
    <property type="component" value="Chromosome A"/>
</dbReference>
<dbReference type="InterPro" id="IPR035965">
    <property type="entry name" value="PAS-like_dom_sf"/>
</dbReference>
<dbReference type="Gene3D" id="3.30.450.20">
    <property type="entry name" value="PAS domain"/>
    <property type="match status" value="2"/>
</dbReference>
<keyword evidence="1" id="KW-1133">Transmembrane helix</keyword>
<dbReference type="Gene3D" id="3.20.20.450">
    <property type="entry name" value="EAL domain"/>
    <property type="match status" value="1"/>
</dbReference>
<dbReference type="NCBIfam" id="TIGR00229">
    <property type="entry name" value="sensory_box"/>
    <property type="match status" value="1"/>
</dbReference>
<feature type="domain" description="GGDEF" evidence="3">
    <location>
        <begin position="520"/>
        <end position="652"/>
    </location>
</feature>
<sequence>MRLKGSLKTRLVVITLVALLPAVLIITTNIWYQFSQEKERVARQAYAFTKILLADQIELISSTEYLLKAISIRPQVQNPRSKECQKAVKEWQRLSPYIVNIGIPLADGNLFCNATNMSQAVNVSDRLYFQQAIQDRIFSAGQFQQDRATGIASINFAYPVLNENEEVIAAAVAVLSLEWWNHRLTTLELPKDAIALIVDANKKVIASDGENYNADLPGLFSGDTVEEEAELVKGFVDSAGMNRLAVSMPLLINNRDTNARFVVSLSTEESYKMARRSALRAMVSLVAGYGVFITLLWWGFASNVLKPVYALLTASKRYIERCDNKKSPSLDELSGFYRQFTQVIREQERLTNTIIENELQLSTAYQRLNNLLDNSPFGVVEWDPDLRIQRWSAECIRVFGVEFDRVKNRKIDQLEADIKHHFWAIESFLKLYRNGKSSMKTSEVSFKDGVNAEKVLRWRFSAIYDDSENLIAILGMFENVTQQVEYQRELEYYAKYDSLTGLPNRYSILQYISERIIQNYHFSIVLLDIKNFKMVNDHYGHEYGDMLLVELAERMNLPLQRGELLSRWGGNEFIYVIPYTAKVDVLRRVEELRSKLALPLTLGTGSYSTQLHCGISSTEDSYETAGDLIRCADLAIYFAKKKAGGPVNIYNPTMSEIGSAQFELEAELRTALQNNEFELYYQPIKSNGSGLYESAEALIRWNHPTRGMVSPAEFIPVAEESGLILPIGYWKKPFPK</sequence>